<dbReference type="PANTHER" id="PTHR11552">
    <property type="entry name" value="GLUCOSE-METHANOL-CHOLINE GMC OXIDOREDUCTASE"/>
    <property type="match status" value="1"/>
</dbReference>
<reference evidence="9" key="1">
    <citation type="submission" date="2021-02" db="EMBL/GenBank/DDBJ databases">
        <authorList>
            <person name="Nowell W R."/>
        </authorList>
    </citation>
    <scope>NUCLEOTIDE SEQUENCE</scope>
</reference>
<evidence type="ECO:0000313" key="6">
    <source>
        <dbReference type="EMBL" id="CAF1287873.1"/>
    </source>
</evidence>
<dbReference type="OrthoDB" id="269227at2759"/>
<comment type="cofactor">
    <cofactor evidence="1">
        <name>FAD</name>
        <dbReference type="ChEBI" id="CHEBI:57692"/>
    </cofactor>
</comment>
<keyword evidence="4" id="KW-0274">FAD</keyword>
<dbReference type="PANTHER" id="PTHR11552:SF147">
    <property type="entry name" value="CHOLINE DEHYDROGENASE, MITOCHONDRIAL"/>
    <property type="match status" value="1"/>
</dbReference>
<sequence>MVYTKDDIATYDYAVIGSGPSGAVAARRLSEGDTNSSVRLLEAGPGHEEIVNGRIPGNYFLNKEKSHDWNYDIVAQKGCNNRIISTPRTRFLGGCSTINGTLLIRGSKADYDRIVAMGNPGWSWEEMLPYFKASETFHPIEWHQSDLTVHGTSGPLHAEPYPHAPISEKVLESFIDSGFEYKPDMFVQGDYEGL</sequence>
<dbReference type="GO" id="GO:0050660">
    <property type="term" value="F:flavin adenine dinucleotide binding"/>
    <property type="evidence" value="ECO:0007669"/>
    <property type="project" value="InterPro"/>
</dbReference>
<evidence type="ECO:0000313" key="7">
    <source>
        <dbReference type="EMBL" id="CAF1305682.1"/>
    </source>
</evidence>
<gene>
    <name evidence="9" type="ORF">FNK824_LOCUS33443</name>
    <name evidence="8" type="ORF">OTI717_LOCUS21208</name>
    <name evidence="6" type="ORF">RFH988_LOCUS29050</name>
    <name evidence="7" type="ORF">SEV965_LOCUS26527</name>
</gene>
<dbReference type="SUPFAM" id="SSF51905">
    <property type="entry name" value="FAD/NAD(P)-binding domain"/>
    <property type="match status" value="1"/>
</dbReference>
<comment type="similarity">
    <text evidence="2">Belongs to the GMC oxidoreductase family.</text>
</comment>
<evidence type="ECO:0000313" key="10">
    <source>
        <dbReference type="Proteomes" id="UP000663874"/>
    </source>
</evidence>
<proteinExistence type="inferred from homology"/>
<evidence type="ECO:0000313" key="8">
    <source>
        <dbReference type="EMBL" id="CAF3851783.1"/>
    </source>
</evidence>
<evidence type="ECO:0000259" key="5">
    <source>
        <dbReference type="Pfam" id="PF00732"/>
    </source>
</evidence>
<evidence type="ECO:0000256" key="3">
    <source>
        <dbReference type="ARBA" id="ARBA00022630"/>
    </source>
</evidence>
<accession>A0A819XU92</accession>
<dbReference type="EMBL" id="CAJNOO010002665">
    <property type="protein sequence ID" value="CAF1287873.1"/>
    <property type="molecule type" value="Genomic_DNA"/>
</dbReference>
<organism evidence="9 10">
    <name type="scientific">Rotaria sordida</name>
    <dbReference type="NCBI Taxonomy" id="392033"/>
    <lineage>
        <taxon>Eukaryota</taxon>
        <taxon>Metazoa</taxon>
        <taxon>Spiralia</taxon>
        <taxon>Gnathifera</taxon>
        <taxon>Rotifera</taxon>
        <taxon>Eurotatoria</taxon>
        <taxon>Bdelloidea</taxon>
        <taxon>Philodinida</taxon>
        <taxon>Philodinidae</taxon>
        <taxon>Rotaria</taxon>
    </lineage>
</organism>
<dbReference type="Proteomes" id="UP000663874">
    <property type="component" value="Unassembled WGS sequence"/>
</dbReference>
<dbReference type="EMBL" id="CAJOAX010003393">
    <property type="protein sequence ID" value="CAF3851783.1"/>
    <property type="molecule type" value="Genomic_DNA"/>
</dbReference>
<protein>
    <recommendedName>
        <fullName evidence="5">Glucose-methanol-choline oxidoreductase N-terminal domain-containing protein</fullName>
    </recommendedName>
</protein>
<dbReference type="AlphaFoldDB" id="A0A819XU92"/>
<dbReference type="InterPro" id="IPR000172">
    <property type="entry name" value="GMC_OxRdtase_N"/>
</dbReference>
<evidence type="ECO:0000313" key="9">
    <source>
        <dbReference type="EMBL" id="CAF4146063.1"/>
    </source>
</evidence>
<feature type="domain" description="Glucose-methanol-choline oxidoreductase N-terminal" evidence="5">
    <location>
        <begin position="12"/>
        <end position="180"/>
    </location>
</feature>
<dbReference type="Gene3D" id="3.50.50.60">
    <property type="entry name" value="FAD/NAD(P)-binding domain"/>
    <property type="match status" value="1"/>
</dbReference>
<evidence type="ECO:0000256" key="1">
    <source>
        <dbReference type="ARBA" id="ARBA00001974"/>
    </source>
</evidence>
<dbReference type="Proteomes" id="UP000663823">
    <property type="component" value="Unassembled WGS sequence"/>
</dbReference>
<dbReference type="Proteomes" id="UP000663882">
    <property type="component" value="Unassembled WGS sequence"/>
</dbReference>
<dbReference type="InterPro" id="IPR012132">
    <property type="entry name" value="GMC_OxRdtase"/>
</dbReference>
<evidence type="ECO:0000256" key="4">
    <source>
        <dbReference type="ARBA" id="ARBA00022827"/>
    </source>
</evidence>
<dbReference type="InterPro" id="IPR036188">
    <property type="entry name" value="FAD/NAD-bd_sf"/>
</dbReference>
<comment type="caution">
    <text evidence="9">The sequence shown here is derived from an EMBL/GenBank/DDBJ whole genome shotgun (WGS) entry which is preliminary data.</text>
</comment>
<dbReference type="GO" id="GO:0016614">
    <property type="term" value="F:oxidoreductase activity, acting on CH-OH group of donors"/>
    <property type="evidence" value="ECO:0007669"/>
    <property type="project" value="InterPro"/>
</dbReference>
<keyword evidence="3" id="KW-0285">Flavoprotein</keyword>
<dbReference type="EMBL" id="CAJOBE010012240">
    <property type="protein sequence ID" value="CAF4146063.1"/>
    <property type="molecule type" value="Genomic_DNA"/>
</dbReference>
<evidence type="ECO:0000256" key="2">
    <source>
        <dbReference type="ARBA" id="ARBA00010790"/>
    </source>
</evidence>
<dbReference type="Proteomes" id="UP000663889">
    <property type="component" value="Unassembled WGS sequence"/>
</dbReference>
<dbReference type="Gene3D" id="3.30.560.10">
    <property type="entry name" value="Glucose Oxidase, domain 3"/>
    <property type="match status" value="1"/>
</dbReference>
<dbReference type="Pfam" id="PF00732">
    <property type="entry name" value="GMC_oxred_N"/>
    <property type="match status" value="1"/>
</dbReference>
<dbReference type="EMBL" id="CAJNOU010002265">
    <property type="protein sequence ID" value="CAF1305682.1"/>
    <property type="molecule type" value="Genomic_DNA"/>
</dbReference>
<name>A0A819XU92_9BILA</name>